<sequence length="39" mass="4333">MASNTLLQVTWELPVMHPSFCICSSYSPLFKPYSGGLKV</sequence>
<accession>A0A392SC71</accession>
<keyword evidence="2" id="KW-1185">Reference proteome</keyword>
<comment type="caution">
    <text evidence="1">The sequence shown here is derived from an EMBL/GenBank/DDBJ whole genome shotgun (WGS) entry which is preliminary data.</text>
</comment>
<name>A0A392SC71_9FABA</name>
<proteinExistence type="predicted"/>
<organism evidence="1 2">
    <name type="scientific">Trifolium medium</name>
    <dbReference type="NCBI Taxonomy" id="97028"/>
    <lineage>
        <taxon>Eukaryota</taxon>
        <taxon>Viridiplantae</taxon>
        <taxon>Streptophyta</taxon>
        <taxon>Embryophyta</taxon>
        <taxon>Tracheophyta</taxon>
        <taxon>Spermatophyta</taxon>
        <taxon>Magnoliopsida</taxon>
        <taxon>eudicotyledons</taxon>
        <taxon>Gunneridae</taxon>
        <taxon>Pentapetalae</taxon>
        <taxon>rosids</taxon>
        <taxon>fabids</taxon>
        <taxon>Fabales</taxon>
        <taxon>Fabaceae</taxon>
        <taxon>Papilionoideae</taxon>
        <taxon>50 kb inversion clade</taxon>
        <taxon>NPAAA clade</taxon>
        <taxon>Hologalegina</taxon>
        <taxon>IRL clade</taxon>
        <taxon>Trifolieae</taxon>
        <taxon>Trifolium</taxon>
    </lineage>
</organism>
<feature type="non-terminal residue" evidence="1">
    <location>
        <position position="39"/>
    </location>
</feature>
<dbReference type="EMBL" id="LXQA010348706">
    <property type="protein sequence ID" value="MCI45794.1"/>
    <property type="molecule type" value="Genomic_DNA"/>
</dbReference>
<dbReference type="Proteomes" id="UP000265520">
    <property type="component" value="Unassembled WGS sequence"/>
</dbReference>
<reference evidence="1 2" key="1">
    <citation type="journal article" date="2018" name="Front. Plant Sci.">
        <title>Red Clover (Trifolium pratense) and Zigzag Clover (T. medium) - A Picture of Genomic Similarities and Differences.</title>
        <authorList>
            <person name="Dluhosova J."/>
            <person name="Istvanek J."/>
            <person name="Nedelnik J."/>
            <person name="Repkova J."/>
        </authorList>
    </citation>
    <scope>NUCLEOTIDE SEQUENCE [LARGE SCALE GENOMIC DNA]</scope>
    <source>
        <strain evidence="2">cv. 10/8</strain>
        <tissue evidence="1">Leaf</tissue>
    </source>
</reference>
<evidence type="ECO:0000313" key="2">
    <source>
        <dbReference type="Proteomes" id="UP000265520"/>
    </source>
</evidence>
<evidence type="ECO:0000313" key="1">
    <source>
        <dbReference type="EMBL" id="MCI45794.1"/>
    </source>
</evidence>
<protein>
    <submittedName>
        <fullName evidence="1">Uncharacterized protein</fullName>
    </submittedName>
</protein>
<dbReference type="AlphaFoldDB" id="A0A392SC71"/>